<feature type="compositionally biased region" description="Basic and acidic residues" evidence="1">
    <location>
        <begin position="9"/>
        <end position="25"/>
    </location>
</feature>
<accession>A0ABV5G9Z8</accession>
<reference evidence="2 3" key="1">
    <citation type="submission" date="2024-09" db="EMBL/GenBank/DDBJ databases">
        <authorList>
            <person name="Sun Q."/>
            <person name="Mori K."/>
        </authorList>
    </citation>
    <scope>NUCLEOTIDE SEQUENCE [LARGE SCALE GENOMIC DNA]</scope>
    <source>
        <strain evidence="2 3">CCM 7609</strain>
    </source>
</reference>
<keyword evidence="3" id="KW-1185">Reference proteome</keyword>
<evidence type="ECO:0000313" key="2">
    <source>
        <dbReference type="EMBL" id="MFB9075735.1"/>
    </source>
</evidence>
<protein>
    <submittedName>
        <fullName evidence="2">Uncharacterized protein</fullName>
    </submittedName>
</protein>
<evidence type="ECO:0000313" key="3">
    <source>
        <dbReference type="Proteomes" id="UP001589575"/>
    </source>
</evidence>
<gene>
    <name evidence="2" type="ORF">ACFFX0_33075</name>
</gene>
<name>A0ABV5G9Z8_9MICC</name>
<comment type="caution">
    <text evidence="2">The sequence shown here is derived from an EMBL/GenBank/DDBJ whole genome shotgun (WGS) entry which is preliminary data.</text>
</comment>
<dbReference type="Proteomes" id="UP001589575">
    <property type="component" value="Unassembled WGS sequence"/>
</dbReference>
<dbReference type="EMBL" id="JBHMFI010000024">
    <property type="protein sequence ID" value="MFB9075735.1"/>
    <property type="molecule type" value="Genomic_DNA"/>
</dbReference>
<evidence type="ECO:0000256" key="1">
    <source>
        <dbReference type="SAM" id="MobiDB-lite"/>
    </source>
</evidence>
<organism evidence="2 3">
    <name type="scientific">Citricoccus parietis</name>
    <dbReference type="NCBI Taxonomy" id="592307"/>
    <lineage>
        <taxon>Bacteria</taxon>
        <taxon>Bacillati</taxon>
        <taxon>Actinomycetota</taxon>
        <taxon>Actinomycetes</taxon>
        <taxon>Micrococcales</taxon>
        <taxon>Micrococcaceae</taxon>
        <taxon>Citricoccus</taxon>
    </lineage>
</organism>
<feature type="region of interest" description="Disordered" evidence="1">
    <location>
        <begin position="1"/>
        <end position="40"/>
    </location>
</feature>
<sequence length="40" mass="4266">MRRVAGRFRPADSGEDDAGRRRPLEAGRPASGPWCSAVGP</sequence>
<proteinExistence type="predicted"/>